<organism evidence="2 3">
    <name type="scientific">Lacrimispora defluvii</name>
    <dbReference type="NCBI Taxonomy" id="2719233"/>
    <lineage>
        <taxon>Bacteria</taxon>
        <taxon>Bacillati</taxon>
        <taxon>Bacillota</taxon>
        <taxon>Clostridia</taxon>
        <taxon>Lachnospirales</taxon>
        <taxon>Lachnospiraceae</taxon>
        <taxon>Lacrimispora</taxon>
    </lineage>
</organism>
<comment type="caution">
    <text evidence="2">The sequence shown here is derived from an EMBL/GenBank/DDBJ whole genome shotgun (WGS) entry which is preliminary data.</text>
</comment>
<feature type="compositionally biased region" description="Basic and acidic residues" evidence="1">
    <location>
        <begin position="24"/>
        <end position="43"/>
    </location>
</feature>
<proteinExistence type="predicted"/>
<sequence length="52" mass="6033">MAWNYKCEKCGATLDAGERCNCEKEQPRKDEGRQQAREEEITSKTDVLPVMR</sequence>
<keyword evidence="3" id="KW-1185">Reference proteome</keyword>
<feature type="region of interest" description="Disordered" evidence="1">
    <location>
        <begin position="24"/>
        <end position="52"/>
    </location>
</feature>
<gene>
    <name evidence="2" type="ORF">G9470_10040</name>
</gene>
<evidence type="ECO:0000313" key="3">
    <source>
        <dbReference type="Proteomes" id="UP000539052"/>
    </source>
</evidence>
<dbReference type="RefSeq" id="WP_170821334.1">
    <property type="nucleotide sequence ID" value="NZ_JAAOXG010000019.1"/>
</dbReference>
<evidence type="ECO:0000256" key="1">
    <source>
        <dbReference type="SAM" id="MobiDB-lite"/>
    </source>
</evidence>
<name>A0ABX1VS60_9FIRM</name>
<protein>
    <submittedName>
        <fullName evidence="2">Uncharacterized protein</fullName>
    </submittedName>
</protein>
<evidence type="ECO:0000313" key="2">
    <source>
        <dbReference type="EMBL" id="NNJ30126.1"/>
    </source>
</evidence>
<dbReference type="Proteomes" id="UP000539052">
    <property type="component" value="Unassembled WGS sequence"/>
</dbReference>
<dbReference type="EMBL" id="JAAOXG010000019">
    <property type="protein sequence ID" value="NNJ30126.1"/>
    <property type="molecule type" value="Genomic_DNA"/>
</dbReference>
<accession>A0ABX1VS60</accession>
<reference evidence="2 3" key="1">
    <citation type="submission" date="2020-03" db="EMBL/GenBank/DDBJ databases">
        <title>Genome Sequence of industrial isolate, B5A.</title>
        <authorList>
            <person name="Sharma S."/>
            <person name="Patil P.B."/>
            <person name="Korpole S."/>
        </authorList>
    </citation>
    <scope>NUCLEOTIDE SEQUENCE [LARGE SCALE GENOMIC DNA]</scope>
    <source>
        <strain evidence="2 3">PI-S10-B5A</strain>
    </source>
</reference>